<sequence length="86" mass="9736">MFDKDDVRTRIVEFLGEIYPDRDDISITLRMTDLDSFGIVQLLLALEEHYDVAVLEEMSRFQGEGLEQFADFFSGIGVDTAPAATE</sequence>
<dbReference type="SUPFAM" id="SSF47336">
    <property type="entry name" value="ACP-like"/>
    <property type="match status" value="1"/>
</dbReference>
<gene>
    <name evidence="1" type="ORF">H4W79_000170</name>
</gene>
<name>A0ABR9HAA9_9ACTN</name>
<proteinExistence type="predicted"/>
<evidence type="ECO:0000313" key="2">
    <source>
        <dbReference type="Proteomes" id="UP000598217"/>
    </source>
</evidence>
<organism evidence="1 2">
    <name type="scientific">Nocardiopsis terrae</name>
    <dbReference type="NCBI Taxonomy" id="372655"/>
    <lineage>
        <taxon>Bacteria</taxon>
        <taxon>Bacillati</taxon>
        <taxon>Actinomycetota</taxon>
        <taxon>Actinomycetes</taxon>
        <taxon>Streptosporangiales</taxon>
        <taxon>Nocardiopsidaceae</taxon>
        <taxon>Nocardiopsis</taxon>
    </lineage>
</organism>
<reference evidence="1 2" key="1">
    <citation type="submission" date="2020-10" db="EMBL/GenBank/DDBJ databases">
        <title>Sequencing the genomes of 1000 actinobacteria strains.</title>
        <authorList>
            <person name="Klenk H.-P."/>
        </authorList>
    </citation>
    <scope>NUCLEOTIDE SEQUENCE [LARGE SCALE GENOMIC DNA]</scope>
    <source>
        <strain evidence="1 2">DSM 45157</strain>
    </source>
</reference>
<dbReference type="EMBL" id="JADBDY010000001">
    <property type="protein sequence ID" value="MBE1455956.1"/>
    <property type="molecule type" value="Genomic_DNA"/>
</dbReference>
<comment type="caution">
    <text evidence="1">The sequence shown here is derived from an EMBL/GenBank/DDBJ whole genome shotgun (WGS) entry which is preliminary data.</text>
</comment>
<dbReference type="Proteomes" id="UP000598217">
    <property type="component" value="Unassembled WGS sequence"/>
</dbReference>
<keyword evidence="2" id="KW-1185">Reference proteome</keyword>
<dbReference type="Gene3D" id="1.10.1200.10">
    <property type="entry name" value="ACP-like"/>
    <property type="match status" value="1"/>
</dbReference>
<evidence type="ECO:0000313" key="1">
    <source>
        <dbReference type="EMBL" id="MBE1455956.1"/>
    </source>
</evidence>
<dbReference type="InterPro" id="IPR036736">
    <property type="entry name" value="ACP-like_sf"/>
</dbReference>
<accession>A0ABR9HAA9</accession>
<protein>
    <submittedName>
        <fullName evidence="1">Acyl carrier protein</fullName>
    </submittedName>
</protein>
<dbReference type="RefSeq" id="WP_191275613.1">
    <property type="nucleotide sequence ID" value="NZ_BMXJ01000009.1"/>
</dbReference>